<dbReference type="OrthoDB" id="5508960at2"/>
<feature type="transmembrane region" description="Helical" evidence="3">
    <location>
        <begin position="130"/>
        <end position="152"/>
    </location>
</feature>
<dbReference type="SMART" id="SM00028">
    <property type="entry name" value="TPR"/>
    <property type="match status" value="4"/>
</dbReference>
<dbReference type="InterPro" id="IPR019734">
    <property type="entry name" value="TPR_rpt"/>
</dbReference>
<dbReference type="EMBL" id="CP012670">
    <property type="protein sequence ID" value="AUX23063.1"/>
    <property type="molecule type" value="Genomic_DNA"/>
</dbReference>
<keyword evidence="1" id="KW-0802">TPR repeat</keyword>
<dbReference type="RefSeq" id="WP_129348128.1">
    <property type="nucleotide sequence ID" value="NZ_CP012670.1"/>
</dbReference>
<feature type="repeat" description="TPR" evidence="1">
    <location>
        <begin position="350"/>
        <end position="383"/>
    </location>
</feature>
<feature type="transmembrane region" description="Helical" evidence="3">
    <location>
        <begin position="72"/>
        <end position="89"/>
    </location>
</feature>
<evidence type="ECO:0000313" key="4">
    <source>
        <dbReference type="EMBL" id="AUX23063.1"/>
    </source>
</evidence>
<evidence type="ECO:0008006" key="6">
    <source>
        <dbReference type="Google" id="ProtNLM"/>
    </source>
</evidence>
<evidence type="ECO:0000256" key="3">
    <source>
        <dbReference type="SAM" id="Phobius"/>
    </source>
</evidence>
<feature type="region of interest" description="Disordered" evidence="2">
    <location>
        <begin position="416"/>
        <end position="459"/>
    </location>
</feature>
<sequence>MAWPAELALHLIRTVHLLVLTVAPMRLSPEPLPPRALALSAALSAGALIVVLGVPTWFAARTEARLARSGAALMWLAVAAATAAALHYRGPRAPLAQGVVLVAVPLWAALSTLAAAAAERWLGSTFKHRRMGAAIAVIGLGAVQLLGAAPLLGSHEKMWWAALRRDGAHLRALDELTAPLLDEREHDGIEAVAARCLRMHPSAAPASAPAAPATCACLALRAEARLRARNAAAALRDAEAARARCPDQVGTAATLAEALAVAGRPERAEAEARAALEQGGDPARLRYALALAHERAGRLPEAREEVERAIAAGAGREAQLLAGALAILAGDLDGATARLTPLATQAPSDAEVLYNLALIADQRGDYNGARQGYLAALKADPRSAEARYNLALLTFRAGVTEESRHHVRKFVEAFPEDPRGKQLAQTTGMPFGAGEGGPRPARSDARGAPPKAAASSGSR</sequence>
<evidence type="ECO:0000256" key="2">
    <source>
        <dbReference type="SAM" id="MobiDB-lite"/>
    </source>
</evidence>
<dbReference type="PANTHER" id="PTHR44177:SF1">
    <property type="entry name" value="TETRATRICOPEPTIDE REPEAT PROTEIN 8"/>
    <property type="match status" value="1"/>
</dbReference>
<evidence type="ECO:0000313" key="5">
    <source>
        <dbReference type="Proteomes" id="UP000295781"/>
    </source>
</evidence>
<feature type="transmembrane region" description="Helical" evidence="3">
    <location>
        <begin position="37"/>
        <end position="60"/>
    </location>
</feature>
<dbReference type="Pfam" id="PF13414">
    <property type="entry name" value="TPR_11"/>
    <property type="match status" value="1"/>
</dbReference>
<dbReference type="PANTHER" id="PTHR44177">
    <property type="entry name" value="TETRATRICOPEPTIDE REPEAT PROTEIN 8"/>
    <property type="match status" value="1"/>
</dbReference>
<feature type="compositionally biased region" description="Low complexity" evidence="2">
    <location>
        <begin position="446"/>
        <end position="459"/>
    </location>
</feature>
<name>A0A4P2Q2H8_SORCE</name>
<protein>
    <recommendedName>
        <fullName evidence="6">Tetratricopeptide repeat protein</fullName>
    </recommendedName>
</protein>
<reference evidence="4 5" key="1">
    <citation type="submission" date="2015-09" db="EMBL/GenBank/DDBJ databases">
        <title>Sorangium comparison.</title>
        <authorList>
            <person name="Zaburannyi N."/>
            <person name="Bunk B."/>
            <person name="Overmann J."/>
            <person name="Mueller R."/>
        </authorList>
    </citation>
    <scope>NUCLEOTIDE SEQUENCE [LARGE SCALE GENOMIC DNA]</scope>
    <source>
        <strain evidence="4 5">So ceGT47</strain>
    </source>
</reference>
<dbReference type="InterPro" id="IPR028796">
    <property type="entry name" value="BBS8"/>
</dbReference>
<accession>A0A4P2Q2H8</accession>
<dbReference type="Proteomes" id="UP000295781">
    <property type="component" value="Chromosome"/>
</dbReference>
<gene>
    <name evidence="4" type="ORF">SOCEGT47_035810</name>
</gene>
<organism evidence="4 5">
    <name type="scientific">Sorangium cellulosum</name>
    <name type="common">Polyangium cellulosum</name>
    <dbReference type="NCBI Taxonomy" id="56"/>
    <lineage>
        <taxon>Bacteria</taxon>
        <taxon>Pseudomonadati</taxon>
        <taxon>Myxococcota</taxon>
        <taxon>Polyangia</taxon>
        <taxon>Polyangiales</taxon>
        <taxon>Polyangiaceae</taxon>
        <taxon>Sorangium</taxon>
    </lineage>
</organism>
<keyword evidence="3" id="KW-0472">Membrane</keyword>
<dbReference type="SUPFAM" id="SSF48452">
    <property type="entry name" value="TPR-like"/>
    <property type="match status" value="2"/>
</dbReference>
<keyword evidence="3" id="KW-1133">Transmembrane helix</keyword>
<dbReference type="Pfam" id="PF13432">
    <property type="entry name" value="TPR_16"/>
    <property type="match status" value="1"/>
</dbReference>
<keyword evidence="3" id="KW-0812">Transmembrane</keyword>
<proteinExistence type="predicted"/>
<dbReference type="AlphaFoldDB" id="A0A4P2Q2H8"/>
<feature type="transmembrane region" description="Helical" evidence="3">
    <location>
        <begin position="95"/>
        <end position="118"/>
    </location>
</feature>
<dbReference type="Gene3D" id="1.25.40.10">
    <property type="entry name" value="Tetratricopeptide repeat domain"/>
    <property type="match status" value="2"/>
</dbReference>
<evidence type="ECO:0000256" key="1">
    <source>
        <dbReference type="PROSITE-ProRule" id="PRU00339"/>
    </source>
</evidence>
<dbReference type="PROSITE" id="PS50005">
    <property type="entry name" value="TPR"/>
    <property type="match status" value="1"/>
</dbReference>
<dbReference type="InterPro" id="IPR011990">
    <property type="entry name" value="TPR-like_helical_dom_sf"/>
</dbReference>